<keyword evidence="3" id="KW-0547">Nucleotide-binding</keyword>
<dbReference type="RefSeq" id="XP_004027317.1">
    <property type="nucleotide sequence ID" value="XM_004027268.1"/>
</dbReference>
<gene>
    <name evidence="7" type="ORF">IMG5_185550</name>
</gene>
<keyword evidence="8" id="KW-1185">Reference proteome</keyword>
<keyword evidence="5" id="KW-0067">ATP-binding</keyword>
<dbReference type="Gene3D" id="1.10.510.10">
    <property type="entry name" value="Transferase(Phosphotransferase) domain 1"/>
    <property type="match status" value="1"/>
</dbReference>
<evidence type="ECO:0000256" key="5">
    <source>
        <dbReference type="ARBA" id="ARBA00022840"/>
    </source>
</evidence>
<evidence type="ECO:0000256" key="3">
    <source>
        <dbReference type="ARBA" id="ARBA00022741"/>
    </source>
</evidence>
<keyword evidence="1" id="KW-0723">Serine/threonine-protein kinase</keyword>
<protein>
    <recommendedName>
        <fullName evidence="6">Protein kinase domain-containing protein</fullName>
    </recommendedName>
</protein>
<dbReference type="GeneID" id="14904047"/>
<sequence>MGNTNSSSLVQRVLYNPSDYTQQGSLNDIRYGNIKQLKKKDTEQLCAEITKTLNDEKQWQTRVSELKFRLQLDHPNLVKLLNFNSSMNNEFCSSFYKIGLLYEYYTNDLKTEISERKRVSKSYSESELLYLLQSLASAVFYLKSRSVVHGDIRPYNVLVNNENGQVKLGEMYIQQQSMSNYAQLLSGITEDCYISPQLLENLKKHAQSPAFDTNKSEIFSLGATVLEAATLESVSLTCYDREYYNIDWNQVNTLLSRVRYQYSSNFYQLLQKTLIESEPQRISVEELLEQLENPWAKNSKASGLNTIEIRNLIASQNNSTIIQNNVAEPIKYDRVIQESMPSVRYENAKYENFAVQPTYKYDPIITTNTYAVDPIVTTNTYVLESNTNYNNNDLDSRIEAILKMSRDTVQKYGSSNVYTTTTTTTTNNNNYQVPETNIQEQVEQIKQSGKKNVTYEVNNYTPITQTYNSSYQPTGAYAVEDLKRCGQVQSQHISTNSYVMEDAKKYGQVQPQNISTNSYVMEDSKRYGQVQPQNISTNSYVMEDSKRYGQVQPQNISTNSYVMEDSKRYGQVQPQNISTNSYVMEDSKRYGQVQPQNISTNSYVMEDAKRYGQVQSIAQENKFTDTQVMEESKRSGQIQQVEQRINYTTNTYHNDYVPQSNYTVQNNYGGVSRDENIKRSEKNYDSQLENSYSENTYGFNNNVPVNETYEVNNKEGYSNNNGQTMNEAERDSYIQKMLAEARKGSNGENYTTTYNSRVVETGNQMRF</sequence>
<organism evidence="7 8">
    <name type="scientific">Ichthyophthirius multifiliis</name>
    <name type="common">White spot disease agent</name>
    <name type="synonym">Ich</name>
    <dbReference type="NCBI Taxonomy" id="5932"/>
    <lineage>
        <taxon>Eukaryota</taxon>
        <taxon>Sar</taxon>
        <taxon>Alveolata</taxon>
        <taxon>Ciliophora</taxon>
        <taxon>Intramacronucleata</taxon>
        <taxon>Oligohymenophorea</taxon>
        <taxon>Hymenostomatida</taxon>
        <taxon>Ophryoglenina</taxon>
        <taxon>Ichthyophthirius</taxon>
    </lineage>
</organism>
<reference evidence="7 8" key="1">
    <citation type="submission" date="2011-07" db="EMBL/GenBank/DDBJ databases">
        <authorList>
            <person name="Coyne R."/>
            <person name="Brami D."/>
            <person name="Johnson J."/>
            <person name="Hostetler J."/>
            <person name="Hannick L."/>
            <person name="Clark T."/>
            <person name="Cassidy-Hanley D."/>
            <person name="Inman J."/>
        </authorList>
    </citation>
    <scope>NUCLEOTIDE SEQUENCE [LARGE SCALE GENOMIC DNA]</scope>
    <source>
        <strain evidence="7 8">G5</strain>
    </source>
</reference>
<evidence type="ECO:0000313" key="7">
    <source>
        <dbReference type="EMBL" id="EGR27972.1"/>
    </source>
</evidence>
<evidence type="ECO:0000256" key="4">
    <source>
        <dbReference type="ARBA" id="ARBA00022777"/>
    </source>
</evidence>
<dbReference type="SUPFAM" id="SSF56112">
    <property type="entry name" value="Protein kinase-like (PK-like)"/>
    <property type="match status" value="1"/>
</dbReference>
<dbReference type="GO" id="GO:0007165">
    <property type="term" value="P:signal transduction"/>
    <property type="evidence" value="ECO:0007669"/>
    <property type="project" value="TreeGrafter"/>
</dbReference>
<keyword evidence="2" id="KW-0808">Transferase</keyword>
<dbReference type="InterPro" id="IPR011009">
    <property type="entry name" value="Kinase-like_dom_sf"/>
</dbReference>
<dbReference type="PANTHER" id="PTHR43895:SF150">
    <property type="entry name" value="SERINE_THREONINE-PROTEIN KINASE STK11"/>
    <property type="match status" value="1"/>
</dbReference>
<dbReference type="SMART" id="SM00220">
    <property type="entry name" value="S_TKc"/>
    <property type="match status" value="1"/>
</dbReference>
<dbReference type="Proteomes" id="UP000008983">
    <property type="component" value="Unassembled WGS sequence"/>
</dbReference>
<name>G0R3I3_ICHMU</name>
<dbReference type="InterPro" id="IPR008266">
    <property type="entry name" value="Tyr_kinase_AS"/>
</dbReference>
<dbReference type="GO" id="GO:0004674">
    <property type="term" value="F:protein serine/threonine kinase activity"/>
    <property type="evidence" value="ECO:0007669"/>
    <property type="project" value="UniProtKB-KW"/>
</dbReference>
<dbReference type="Pfam" id="PF00069">
    <property type="entry name" value="Pkinase"/>
    <property type="match status" value="1"/>
</dbReference>
<dbReference type="OrthoDB" id="4062651at2759"/>
<feature type="domain" description="Protein kinase" evidence="6">
    <location>
        <begin position="15"/>
        <end position="296"/>
    </location>
</feature>
<dbReference type="STRING" id="857967.G0R3I3"/>
<dbReference type="CDD" id="cd00180">
    <property type="entry name" value="PKc"/>
    <property type="match status" value="1"/>
</dbReference>
<evidence type="ECO:0000259" key="6">
    <source>
        <dbReference type="PROSITE" id="PS50011"/>
    </source>
</evidence>
<dbReference type="eggNOG" id="KOG0574">
    <property type="taxonomic scope" value="Eukaryota"/>
</dbReference>
<evidence type="ECO:0000256" key="2">
    <source>
        <dbReference type="ARBA" id="ARBA00022679"/>
    </source>
</evidence>
<evidence type="ECO:0000256" key="1">
    <source>
        <dbReference type="ARBA" id="ARBA00022527"/>
    </source>
</evidence>
<evidence type="ECO:0000313" key="8">
    <source>
        <dbReference type="Proteomes" id="UP000008983"/>
    </source>
</evidence>
<dbReference type="PROSITE" id="PS50011">
    <property type="entry name" value="PROTEIN_KINASE_DOM"/>
    <property type="match status" value="1"/>
</dbReference>
<proteinExistence type="predicted"/>
<dbReference type="InParanoid" id="G0R3I3"/>
<dbReference type="InterPro" id="IPR000719">
    <property type="entry name" value="Prot_kinase_dom"/>
</dbReference>
<dbReference type="PANTHER" id="PTHR43895">
    <property type="entry name" value="CALCIUM/CALMODULIN-DEPENDENT PROTEIN KINASE KINASE-RELATED"/>
    <property type="match status" value="1"/>
</dbReference>
<dbReference type="PROSITE" id="PS00109">
    <property type="entry name" value="PROTEIN_KINASE_TYR"/>
    <property type="match status" value="1"/>
</dbReference>
<keyword evidence="4" id="KW-0418">Kinase</keyword>
<dbReference type="GO" id="GO:0005524">
    <property type="term" value="F:ATP binding"/>
    <property type="evidence" value="ECO:0007669"/>
    <property type="project" value="UniProtKB-KW"/>
</dbReference>
<accession>G0R3I3</accession>
<dbReference type="AlphaFoldDB" id="G0R3I3"/>
<dbReference type="EMBL" id="GL984303">
    <property type="protein sequence ID" value="EGR27972.1"/>
    <property type="molecule type" value="Genomic_DNA"/>
</dbReference>